<evidence type="ECO:0000313" key="1">
    <source>
        <dbReference type="EMBL" id="AKY02160.1"/>
    </source>
</evidence>
<gene>
    <name evidence="1" type="ORF">SF1_110</name>
</gene>
<evidence type="ECO:0008006" key="3">
    <source>
        <dbReference type="Google" id="ProtNLM"/>
    </source>
</evidence>
<keyword evidence="2" id="KW-1185">Reference proteome</keyword>
<name>A0A0K1Y5R1_9CAUD</name>
<dbReference type="KEGG" id="vg:26626343"/>
<evidence type="ECO:0000313" key="2">
    <source>
        <dbReference type="Proteomes" id="UP000201570"/>
    </source>
</evidence>
<dbReference type="InterPro" id="IPR058154">
    <property type="entry name" value="Bxb1_TTP-like"/>
</dbReference>
<dbReference type="EMBL" id="KT221033">
    <property type="protein sequence ID" value="AKY02160.1"/>
    <property type="molecule type" value="Genomic_DNA"/>
</dbReference>
<sequence length="190" mass="20641">MAGDIANPRLWVGADLWTAPVGTMLPTDLATEMTTVAAWKAVGLLSEDGASEGRDEDTSDFYAWGGKLIRVRRSKHKRTITVTCLEDNLVVFGLVNPGSSVTTTSGVNTRKIRIPKSERVAFCLELEDGDITRRRFIRQGEVTAVGEVALSDSALQAFELTITIYPDADDVLYEDIDNDPQGNVPEVPAG</sequence>
<accession>A0A0K1Y5R1</accession>
<dbReference type="RefSeq" id="YP_009199259.1">
    <property type="nucleotide sequence ID" value="NC_028807.1"/>
</dbReference>
<dbReference type="Proteomes" id="UP000201570">
    <property type="component" value="Segment"/>
</dbReference>
<dbReference type="GeneID" id="26626343"/>
<organism evidence="1 2">
    <name type="scientific">Streptomyces phage SF1</name>
    <dbReference type="NCBI Taxonomy" id="1690817"/>
    <lineage>
        <taxon>Viruses</taxon>
        <taxon>Duplodnaviria</taxon>
        <taxon>Heunggongvirae</taxon>
        <taxon>Uroviricota</taxon>
        <taxon>Caudoviricetes</taxon>
        <taxon>Sfunavirus</taxon>
        <taxon>Sfunavirus SF1</taxon>
    </lineage>
</organism>
<protein>
    <recommendedName>
        <fullName evidence="3">Major tail protein</fullName>
    </recommendedName>
</protein>
<reference evidence="1 2" key="1">
    <citation type="submission" date="2015-06" db="EMBL/GenBank/DDBJ databases">
        <title>Complete genomic sequence analysis of Two virulent actinophages of Streptomyces flavovirens.</title>
        <authorList>
            <person name="Sharaf A."/>
            <person name="Marie E."/>
            <person name="ElBaz R."/>
            <person name="Elmaghraby I."/>
            <person name="Mercati F."/>
        </authorList>
    </citation>
    <scope>NUCLEOTIDE SEQUENCE [LARGE SCALE GENOMIC DNA]</scope>
</reference>
<dbReference type="OrthoDB" id="21406at10239"/>
<proteinExistence type="predicted"/>
<dbReference type="Pfam" id="PF25681">
    <property type="entry name" value="Phage_TTP_17"/>
    <property type="match status" value="1"/>
</dbReference>